<organism evidence="1 2">
    <name type="scientific">Gleimia hominis</name>
    <dbReference type="NCBI Taxonomy" id="595468"/>
    <lineage>
        <taxon>Bacteria</taxon>
        <taxon>Bacillati</taxon>
        <taxon>Actinomycetota</taxon>
        <taxon>Actinomycetes</taxon>
        <taxon>Actinomycetales</taxon>
        <taxon>Actinomycetaceae</taxon>
        <taxon>Gleimia</taxon>
    </lineage>
</organism>
<reference evidence="1 2" key="1">
    <citation type="submission" date="2023-06" db="EMBL/GenBank/DDBJ databases">
        <title>Draft genome sequence of Gleimia hominis type strain CCUG 57540T.</title>
        <authorList>
            <person name="Salva-Serra F."/>
            <person name="Cardew S."/>
            <person name="Jensie Markopoulos S."/>
            <person name="Ohlen M."/>
            <person name="Inganas E."/>
            <person name="Svensson-Stadler L."/>
            <person name="Moore E.R.B."/>
        </authorList>
    </citation>
    <scope>NUCLEOTIDE SEQUENCE [LARGE SCALE GENOMIC DNA]</scope>
    <source>
        <strain evidence="1 2">CCUG 57540</strain>
    </source>
</reference>
<keyword evidence="2" id="KW-1185">Reference proteome</keyword>
<proteinExistence type="predicted"/>
<name>A0ABU3IAE7_9ACTO</name>
<dbReference type="EMBL" id="JASXSX010000001">
    <property type="protein sequence ID" value="MDT3767350.1"/>
    <property type="molecule type" value="Genomic_DNA"/>
</dbReference>
<protein>
    <submittedName>
        <fullName evidence="1">Uncharacterized protein</fullName>
    </submittedName>
</protein>
<gene>
    <name evidence="1" type="ORF">QS713_04625</name>
</gene>
<dbReference type="Proteomes" id="UP001247542">
    <property type="component" value="Unassembled WGS sequence"/>
</dbReference>
<sequence length="175" mass="19582">MCFNERMELSGLIDELEATFSAARRAQEREEVYELAQAELTEITLVERLRTSIGSEVRCMSDAGAQAQGRLLRVGQNWLLLDQAGRQVLVNLSNCSVLQGVARHASAASILERKLPMNSVLRSLMHNRQRVKIAVQQLSIAGWIGAVYADHFEIRSAERAYTVRSESIFSCECVL</sequence>
<evidence type="ECO:0000313" key="2">
    <source>
        <dbReference type="Proteomes" id="UP001247542"/>
    </source>
</evidence>
<evidence type="ECO:0000313" key="1">
    <source>
        <dbReference type="EMBL" id="MDT3767350.1"/>
    </source>
</evidence>
<comment type="caution">
    <text evidence="1">The sequence shown here is derived from an EMBL/GenBank/DDBJ whole genome shotgun (WGS) entry which is preliminary data.</text>
</comment>
<accession>A0ABU3IAE7</accession>